<organism evidence="7 8">
    <name type="scientific">Cellulomonas oligotrophica</name>
    <dbReference type="NCBI Taxonomy" id="931536"/>
    <lineage>
        <taxon>Bacteria</taxon>
        <taxon>Bacillati</taxon>
        <taxon>Actinomycetota</taxon>
        <taxon>Actinomycetes</taxon>
        <taxon>Micrococcales</taxon>
        <taxon>Cellulomonadaceae</taxon>
        <taxon>Cellulomonas</taxon>
    </lineage>
</organism>
<evidence type="ECO:0000256" key="2">
    <source>
        <dbReference type="ARBA" id="ARBA00022741"/>
    </source>
</evidence>
<dbReference type="EMBL" id="JACCBK010000001">
    <property type="protein sequence ID" value="NYD87411.1"/>
    <property type="molecule type" value="Genomic_DNA"/>
</dbReference>
<dbReference type="Proteomes" id="UP000577956">
    <property type="component" value="Unassembled WGS sequence"/>
</dbReference>
<feature type="domain" description="ATP-grasp" evidence="5">
    <location>
        <begin position="111"/>
        <end position="301"/>
    </location>
</feature>
<dbReference type="Proteomes" id="UP000618382">
    <property type="component" value="Unassembled WGS sequence"/>
</dbReference>
<dbReference type="EMBL" id="BONN01000012">
    <property type="protein sequence ID" value="GIG34111.1"/>
    <property type="molecule type" value="Genomic_DNA"/>
</dbReference>
<proteinExistence type="predicted"/>
<dbReference type="Pfam" id="PF18603">
    <property type="entry name" value="LAL_C2"/>
    <property type="match status" value="1"/>
</dbReference>
<dbReference type="PANTHER" id="PTHR43585:SF2">
    <property type="entry name" value="ATP-GRASP ENZYME FSQD"/>
    <property type="match status" value="1"/>
</dbReference>
<reference evidence="7 8" key="1">
    <citation type="submission" date="2020-07" db="EMBL/GenBank/DDBJ databases">
        <title>Sequencing the genomes of 1000 actinobacteria strains.</title>
        <authorList>
            <person name="Klenk H.-P."/>
        </authorList>
    </citation>
    <scope>NUCLEOTIDE SEQUENCE [LARGE SCALE GENOMIC DNA]</scope>
    <source>
        <strain evidence="7 8">DSM 24482</strain>
    </source>
</reference>
<evidence type="ECO:0000259" key="5">
    <source>
        <dbReference type="PROSITE" id="PS50975"/>
    </source>
</evidence>
<evidence type="ECO:0000256" key="3">
    <source>
        <dbReference type="ARBA" id="ARBA00022840"/>
    </source>
</evidence>
<dbReference type="Pfam" id="PF13535">
    <property type="entry name" value="ATP-grasp_4"/>
    <property type="match status" value="1"/>
</dbReference>
<keyword evidence="3 4" id="KW-0067">ATP-binding</keyword>
<evidence type="ECO:0000313" key="8">
    <source>
        <dbReference type="Proteomes" id="UP000577956"/>
    </source>
</evidence>
<protein>
    <submittedName>
        <fullName evidence="7">Biotin carboxylase</fullName>
    </submittedName>
</protein>
<keyword evidence="9" id="KW-1185">Reference proteome</keyword>
<dbReference type="InterPro" id="IPR011761">
    <property type="entry name" value="ATP-grasp"/>
</dbReference>
<dbReference type="GO" id="GO:0005524">
    <property type="term" value="F:ATP binding"/>
    <property type="evidence" value="ECO:0007669"/>
    <property type="project" value="UniProtKB-UniRule"/>
</dbReference>
<dbReference type="PANTHER" id="PTHR43585">
    <property type="entry name" value="FUMIPYRROLE BIOSYNTHESIS PROTEIN C"/>
    <property type="match status" value="1"/>
</dbReference>
<dbReference type="InterPro" id="IPR040570">
    <property type="entry name" value="LAL_C2"/>
</dbReference>
<name>A0A7Y9JYZ9_9CELL</name>
<keyword evidence="1" id="KW-0436">Ligase</keyword>
<evidence type="ECO:0000313" key="6">
    <source>
        <dbReference type="EMBL" id="GIG34111.1"/>
    </source>
</evidence>
<keyword evidence="2 4" id="KW-0547">Nucleotide-binding</keyword>
<dbReference type="RefSeq" id="WP_140459758.1">
    <property type="nucleotide sequence ID" value="NZ_BAABFI010000007.1"/>
</dbReference>
<evidence type="ECO:0000313" key="7">
    <source>
        <dbReference type="EMBL" id="NYD87411.1"/>
    </source>
</evidence>
<dbReference type="PROSITE" id="PS50975">
    <property type="entry name" value="ATP_GRASP"/>
    <property type="match status" value="1"/>
</dbReference>
<dbReference type="InterPro" id="IPR052032">
    <property type="entry name" value="ATP-dep_AA_Ligase"/>
</dbReference>
<dbReference type="AlphaFoldDB" id="A0A7Y9JYZ9"/>
<evidence type="ECO:0000256" key="4">
    <source>
        <dbReference type="PROSITE-ProRule" id="PRU00409"/>
    </source>
</evidence>
<dbReference type="SUPFAM" id="SSF56059">
    <property type="entry name" value="Glutathione synthetase ATP-binding domain-like"/>
    <property type="match status" value="1"/>
</dbReference>
<dbReference type="GO" id="GO:0046872">
    <property type="term" value="F:metal ion binding"/>
    <property type="evidence" value="ECO:0007669"/>
    <property type="project" value="InterPro"/>
</dbReference>
<accession>A0A7Y9JYZ9</accession>
<dbReference type="Gene3D" id="3.30.470.20">
    <property type="entry name" value="ATP-grasp fold, B domain"/>
    <property type="match status" value="1"/>
</dbReference>
<evidence type="ECO:0000313" key="9">
    <source>
        <dbReference type="Proteomes" id="UP000618382"/>
    </source>
</evidence>
<comment type="caution">
    <text evidence="7">The sequence shown here is derived from an EMBL/GenBank/DDBJ whole genome shotgun (WGS) entry which is preliminary data.</text>
</comment>
<dbReference type="GO" id="GO:0016874">
    <property type="term" value="F:ligase activity"/>
    <property type="evidence" value="ECO:0007669"/>
    <property type="project" value="UniProtKB-KW"/>
</dbReference>
<gene>
    <name evidence="7" type="ORF">BKA21_002960</name>
    <name evidence="6" type="ORF">Col01nite_32700</name>
</gene>
<reference evidence="6 9" key="2">
    <citation type="submission" date="2021-01" db="EMBL/GenBank/DDBJ databases">
        <title>Whole genome shotgun sequence of Cellulomonas oligotrophica NBRC 109435.</title>
        <authorList>
            <person name="Komaki H."/>
            <person name="Tamura T."/>
        </authorList>
    </citation>
    <scope>NUCLEOTIDE SEQUENCE [LARGE SCALE GENOMIC DNA]</scope>
    <source>
        <strain evidence="6 9">NBRC 109435</strain>
    </source>
</reference>
<sequence length="404" mass="41920">MRIVALGTNRPCHHALVRSGHQVVLAIESVKRLADDDCAYTQVVEVPEADVVTGLPSAELVEALAAVGADRIAAYHDAYYELASNLADRLGTGCAVDVVVSRTLRDKAATRRATRDLACGRVRHVVLGPDEDLAAAAAVGLPCVVKPLDGEASIGVSIVTTTPELVSAVARARGADGAGRCLVEELVDGPEFSVETFSIAGRHEVLAVTEKFTIPGSPVEQGHLIPARVAPDVRAALARATRDVLDAVGLTDGPAHTELIASEDGPRLVESHDRLGGDRIALLVELATGVGYTELVARHGARLPIAPAEVVPTRDRAAAVWYSASAPATPATVGDVAGVDEARGLPGVERVEVLKPVGTSMRPIAGSFDRPALALATANDPDAAVATARDAADLVSFTYAPTTR</sequence>
<evidence type="ECO:0000256" key="1">
    <source>
        <dbReference type="ARBA" id="ARBA00022598"/>
    </source>
</evidence>